<comment type="similarity">
    <text evidence="1">Belongs to the methyltransferase superfamily. L-isoaspartyl/D-aspartyl protein methyltransferase family.</text>
</comment>
<dbReference type="AlphaFoldDB" id="T0ZEW8"/>
<dbReference type="InterPro" id="IPR000682">
    <property type="entry name" value="PCMT"/>
</dbReference>
<dbReference type="EMBL" id="AUZZ01007333">
    <property type="protein sequence ID" value="EQD42822.1"/>
    <property type="molecule type" value="Genomic_DNA"/>
</dbReference>
<evidence type="ECO:0000256" key="1">
    <source>
        <dbReference type="ARBA" id="ARBA00005369"/>
    </source>
</evidence>
<sequence length="136" mass="15007">MLEVGTGSGFLTACLRAAGGPVLSLEIVPELADMARENLGMQRVRDIEVINADALRHEPRDRFDAIALTASMPRYDARFQEHLAVGGRLFVVVGEPPVMDARLVRRVANDAWTTESLFETVIDPLARLAPTEEFVF</sequence>
<keyword evidence="2" id="KW-0489">Methyltransferase</keyword>
<dbReference type="InterPro" id="IPR029063">
    <property type="entry name" value="SAM-dependent_MTases_sf"/>
</dbReference>
<reference evidence="2" key="2">
    <citation type="journal article" date="2014" name="ISME J.">
        <title>Microbial stratification in low pH oxic and suboxic macroscopic growths along an acid mine drainage.</title>
        <authorList>
            <person name="Mendez-Garcia C."/>
            <person name="Mesa V."/>
            <person name="Sprenger R.R."/>
            <person name="Richter M."/>
            <person name="Diez M.S."/>
            <person name="Solano J."/>
            <person name="Bargiela R."/>
            <person name="Golyshina O.V."/>
            <person name="Manteca A."/>
            <person name="Ramos J.L."/>
            <person name="Gallego J.R."/>
            <person name="Llorente I."/>
            <person name="Martins Dos Santos V.A."/>
            <person name="Jensen O.N."/>
            <person name="Pelaez A.I."/>
            <person name="Sanchez J."/>
            <person name="Ferrer M."/>
        </authorList>
    </citation>
    <scope>NUCLEOTIDE SEQUENCE</scope>
</reference>
<dbReference type="Gene3D" id="3.40.50.150">
    <property type="entry name" value="Vaccinia Virus protein VP39"/>
    <property type="match status" value="1"/>
</dbReference>
<dbReference type="SUPFAM" id="SSF53335">
    <property type="entry name" value="S-adenosyl-L-methionine-dependent methyltransferases"/>
    <property type="match status" value="1"/>
</dbReference>
<dbReference type="PANTHER" id="PTHR11579">
    <property type="entry name" value="PROTEIN-L-ISOASPARTATE O-METHYLTRANSFERASE"/>
    <property type="match status" value="1"/>
</dbReference>
<dbReference type="Pfam" id="PF01135">
    <property type="entry name" value="PCMT"/>
    <property type="match status" value="1"/>
</dbReference>
<evidence type="ECO:0000313" key="2">
    <source>
        <dbReference type="EMBL" id="EQD42822.1"/>
    </source>
</evidence>
<dbReference type="EC" id="2.1.1.77" evidence="2"/>
<dbReference type="PANTHER" id="PTHR11579:SF18">
    <property type="entry name" value="PROTEIN-L-ISOASPARTATE O-METHYLTRANSFERASE"/>
    <property type="match status" value="1"/>
</dbReference>
<organism evidence="2">
    <name type="scientific">mine drainage metagenome</name>
    <dbReference type="NCBI Taxonomy" id="410659"/>
    <lineage>
        <taxon>unclassified sequences</taxon>
        <taxon>metagenomes</taxon>
        <taxon>ecological metagenomes</taxon>
    </lineage>
</organism>
<keyword evidence="2" id="KW-0808">Transferase</keyword>
<dbReference type="GO" id="GO:0004719">
    <property type="term" value="F:protein-L-isoaspartate (D-aspartate) O-methyltransferase activity"/>
    <property type="evidence" value="ECO:0007669"/>
    <property type="project" value="UniProtKB-EC"/>
</dbReference>
<dbReference type="CDD" id="cd02440">
    <property type="entry name" value="AdoMet_MTases"/>
    <property type="match status" value="1"/>
</dbReference>
<protein>
    <submittedName>
        <fullName evidence="2">Protein-L-isoaspartate(D-aspartate) O-methyltransferase</fullName>
        <ecNumber evidence="2">2.1.1.77</ecNumber>
    </submittedName>
</protein>
<accession>T0ZEW8</accession>
<gene>
    <name evidence="2" type="ORF">B2A_10163</name>
</gene>
<dbReference type="GO" id="GO:0005737">
    <property type="term" value="C:cytoplasm"/>
    <property type="evidence" value="ECO:0007669"/>
    <property type="project" value="TreeGrafter"/>
</dbReference>
<reference evidence="2" key="1">
    <citation type="submission" date="2013-08" db="EMBL/GenBank/DDBJ databases">
        <authorList>
            <person name="Mendez C."/>
            <person name="Richter M."/>
            <person name="Ferrer M."/>
            <person name="Sanchez J."/>
        </authorList>
    </citation>
    <scope>NUCLEOTIDE SEQUENCE</scope>
</reference>
<proteinExistence type="inferred from homology"/>
<dbReference type="GO" id="GO:0032259">
    <property type="term" value="P:methylation"/>
    <property type="evidence" value="ECO:0007669"/>
    <property type="project" value="UniProtKB-KW"/>
</dbReference>
<comment type="caution">
    <text evidence="2">The sequence shown here is derived from an EMBL/GenBank/DDBJ whole genome shotgun (WGS) entry which is preliminary data.</text>
</comment>
<name>T0ZEW8_9ZZZZ</name>